<keyword evidence="2 3" id="KW-0371">Homeobox</keyword>
<organism evidence="6 7">
    <name type="scientific">Macrostomum lignano</name>
    <dbReference type="NCBI Taxonomy" id="282301"/>
    <lineage>
        <taxon>Eukaryota</taxon>
        <taxon>Metazoa</taxon>
        <taxon>Spiralia</taxon>
        <taxon>Lophotrochozoa</taxon>
        <taxon>Platyhelminthes</taxon>
        <taxon>Rhabditophora</taxon>
        <taxon>Macrostomorpha</taxon>
        <taxon>Macrostomida</taxon>
        <taxon>Macrostomidae</taxon>
        <taxon>Macrostomum</taxon>
    </lineage>
</organism>
<feature type="region of interest" description="Disordered" evidence="4">
    <location>
        <begin position="46"/>
        <end position="144"/>
    </location>
</feature>
<dbReference type="Gene3D" id="1.10.10.60">
    <property type="entry name" value="Homeodomain-like"/>
    <property type="match status" value="1"/>
</dbReference>
<dbReference type="InterPro" id="IPR051775">
    <property type="entry name" value="Homeobox_domain"/>
</dbReference>
<sequence length="325" mass="34095">ASFEQSQEDFCSSFSNDDWSLIGSLTDSPLVAPAPVATDFALVPASQAADAATMHRPDNWPDAMNLKRQASQSIDEAASVSASTASGGDSVPKKKKKKTKAGNVGTADGGDLSGSLGADNDDDDSVSSSGGADSRHNQRFTEQQRAALESVYSAAKYQTPADRAKLASRLGVAANRVAAWFQRRRWRDRRRLNLQGRLPDWVPPPSKKSLNNAKKAAAAAAAAAAAPNSTAADAAPMLTGVQDPALAPPPLPPPPPPQPTLPQMVGAASPALMPHQHQYSALQMDGYPPGHGVVIQHQQQQQPPPPPPAARVALPPIATLLSLWQ</sequence>
<evidence type="ECO:0000256" key="3">
    <source>
        <dbReference type="RuleBase" id="RU000682"/>
    </source>
</evidence>
<dbReference type="InterPro" id="IPR001356">
    <property type="entry name" value="HD"/>
</dbReference>
<dbReference type="SUPFAM" id="SSF46689">
    <property type="entry name" value="Homeodomain-like"/>
    <property type="match status" value="1"/>
</dbReference>
<feature type="compositionally biased region" description="Low complexity" evidence="4">
    <location>
        <begin position="77"/>
        <end position="86"/>
    </location>
</feature>
<dbReference type="InterPro" id="IPR009057">
    <property type="entry name" value="Homeodomain-like_sf"/>
</dbReference>
<feature type="DNA-binding region" description="Homeobox" evidence="2">
    <location>
        <begin position="133"/>
        <end position="192"/>
    </location>
</feature>
<keyword evidence="2 3" id="KW-0539">Nucleus</keyword>
<dbReference type="STRING" id="282301.A0A267DS27"/>
<dbReference type="PANTHER" id="PTHR24323:SF7">
    <property type="entry name" value="HOMEOBOX DOMAIN-CONTAINING PROTEIN"/>
    <property type="match status" value="1"/>
</dbReference>
<feature type="domain" description="Homeobox" evidence="5">
    <location>
        <begin position="131"/>
        <end position="191"/>
    </location>
</feature>
<comment type="subcellular location">
    <subcellularLocation>
        <location evidence="1 2 3">Nucleus</location>
    </subcellularLocation>
</comment>
<evidence type="ECO:0000313" key="7">
    <source>
        <dbReference type="Proteomes" id="UP000215902"/>
    </source>
</evidence>
<evidence type="ECO:0000313" key="6">
    <source>
        <dbReference type="EMBL" id="PAA51474.1"/>
    </source>
</evidence>
<gene>
    <name evidence="6" type="ORF">BOX15_Mlig012411g2</name>
</gene>
<dbReference type="GO" id="GO:0006355">
    <property type="term" value="P:regulation of DNA-templated transcription"/>
    <property type="evidence" value="ECO:0007669"/>
    <property type="project" value="TreeGrafter"/>
</dbReference>
<dbReference type="Pfam" id="PF00046">
    <property type="entry name" value="Homeodomain"/>
    <property type="match status" value="1"/>
</dbReference>
<dbReference type="EMBL" id="NIVC01003423">
    <property type="protein sequence ID" value="PAA51474.1"/>
    <property type="molecule type" value="Genomic_DNA"/>
</dbReference>
<evidence type="ECO:0000256" key="2">
    <source>
        <dbReference type="PROSITE-ProRule" id="PRU00108"/>
    </source>
</evidence>
<proteinExistence type="predicted"/>
<name>A0A267DS27_9PLAT</name>
<dbReference type="GO" id="GO:0005634">
    <property type="term" value="C:nucleus"/>
    <property type="evidence" value="ECO:0007669"/>
    <property type="project" value="UniProtKB-SubCell"/>
</dbReference>
<dbReference type="GO" id="GO:0000976">
    <property type="term" value="F:transcription cis-regulatory region binding"/>
    <property type="evidence" value="ECO:0007669"/>
    <property type="project" value="TreeGrafter"/>
</dbReference>
<dbReference type="Proteomes" id="UP000215902">
    <property type="component" value="Unassembled WGS sequence"/>
</dbReference>
<accession>A0A267DS27</accession>
<reference evidence="6 7" key="1">
    <citation type="submission" date="2017-06" db="EMBL/GenBank/DDBJ databases">
        <title>A platform for efficient transgenesis in Macrostomum lignano, a flatworm model organism for stem cell research.</title>
        <authorList>
            <person name="Berezikov E."/>
        </authorList>
    </citation>
    <scope>NUCLEOTIDE SEQUENCE [LARGE SCALE GENOMIC DNA]</scope>
    <source>
        <strain evidence="6">DV1</strain>
        <tissue evidence="6">Whole organism</tissue>
    </source>
</reference>
<dbReference type="SMART" id="SM00389">
    <property type="entry name" value="HOX"/>
    <property type="match status" value="1"/>
</dbReference>
<dbReference type="PROSITE" id="PS50071">
    <property type="entry name" value="HOMEOBOX_2"/>
    <property type="match status" value="1"/>
</dbReference>
<evidence type="ECO:0000259" key="5">
    <source>
        <dbReference type="PROSITE" id="PS50071"/>
    </source>
</evidence>
<evidence type="ECO:0000256" key="4">
    <source>
        <dbReference type="SAM" id="MobiDB-lite"/>
    </source>
</evidence>
<feature type="non-terminal residue" evidence="6">
    <location>
        <position position="1"/>
    </location>
</feature>
<keyword evidence="2 3" id="KW-0238">DNA-binding</keyword>
<protein>
    <recommendedName>
        <fullName evidence="5">Homeobox domain-containing protein</fullName>
    </recommendedName>
</protein>
<dbReference type="PANTHER" id="PTHR24323">
    <property type="entry name" value="CEH-10 HOMEODOMAIN-CONTAINING HOMOLOG"/>
    <property type="match status" value="1"/>
</dbReference>
<dbReference type="AlphaFoldDB" id="A0A267DS27"/>
<comment type="caution">
    <text evidence="6">The sequence shown here is derived from an EMBL/GenBank/DDBJ whole genome shotgun (WGS) entry which is preliminary data.</text>
</comment>
<dbReference type="CDD" id="cd00086">
    <property type="entry name" value="homeodomain"/>
    <property type="match status" value="1"/>
</dbReference>
<keyword evidence="7" id="KW-1185">Reference proteome</keyword>
<evidence type="ECO:0000256" key="1">
    <source>
        <dbReference type="ARBA" id="ARBA00004123"/>
    </source>
</evidence>